<feature type="compositionally biased region" description="Polar residues" evidence="9">
    <location>
        <begin position="110"/>
        <end position="132"/>
    </location>
</feature>
<reference evidence="10" key="1">
    <citation type="submission" date="2013-05" db="EMBL/GenBank/DDBJ databases">
        <title>Phylogenetic diversity of benthic and soil species in Nodularia.</title>
        <authorList>
            <person name="Rehakova K."/>
            <person name="Mares J."/>
            <person name="Lukesova A."/>
            <person name="Zapomelova E."/>
            <person name="Bernardova K."/>
            <person name="Hrouzek P."/>
        </authorList>
    </citation>
    <scope>NUCLEOTIDE SEQUENCE</scope>
    <source>
        <strain evidence="10">Plastovice</strain>
    </source>
</reference>
<dbReference type="InterPro" id="IPR046381">
    <property type="entry name" value="RbcX"/>
</dbReference>
<evidence type="ECO:0000256" key="6">
    <source>
        <dbReference type="ARBA" id="ARBA00023866"/>
    </source>
</evidence>
<dbReference type="PANTHER" id="PTHR33791:SF1">
    <property type="entry name" value="RUBISCO CHAPERONE RBCX"/>
    <property type="match status" value="1"/>
</dbReference>
<evidence type="ECO:0000256" key="5">
    <source>
        <dbReference type="ARBA" id="ARBA00023669"/>
    </source>
</evidence>
<dbReference type="GO" id="GO:0031470">
    <property type="term" value="C:carboxysome"/>
    <property type="evidence" value="ECO:0007669"/>
    <property type="project" value="UniProtKB-SubCell"/>
</dbReference>
<dbReference type="EMBL" id="KF010348">
    <property type="protein sequence ID" value="AGU03216.1"/>
    <property type="molecule type" value="Genomic_DNA"/>
</dbReference>
<dbReference type="InterPro" id="IPR003435">
    <property type="entry name" value="Chaperonin_RcbX"/>
</dbReference>
<gene>
    <name evidence="8 10" type="primary">rbcX</name>
</gene>
<feature type="region of interest" description="Disordered" evidence="9">
    <location>
        <begin position="105"/>
        <end position="132"/>
    </location>
</feature>
<evidence type="ECO:0000256" key="9">
    <source>
        <dbReference type="SAM" id="MobiDB-lite"/>
    </source>
</evidence>
<dbReference type="PANTHER" id="PTHR33791">
    <property type="entry name" value="CHAPERONIN-LIKE RBCX PROTEIN 1, CHLOROPLASTIC"/>
    <property type="match status" value="1"/>
</dbReference>
<evidence type="ECO:0000256" key="4">
    <source>
        <dbReference type="ARBA" id="ARBA00023300"/>
    </source>
</evidence>
<dbReference type="NCBIfam" id="NF047598">
    <property type="entry name" value="ChaprRbcXCyano"/>
    <property type="match status" value="1"/>
</dbReference>
<dbReference type="Gene3D" id="1.10.1200.210">
    <property type="entry name" value="Chaperonin-like RbcX"/>
    <property type="match status" value="1"/>
</dbReference>
<dbReference type="HAMAP" id="MF_00855">
    <property type="entry name" value="RbcX"/>
    <property type="match status" value="1"/>
</dbReference>
<evidence type="ECO:0000313" key="10">
    <source>
        <dbReference type="EMBL" id="AGU03216.1"/>
    </source>
</evidence>
<keyword evidence="7" id="KW-1283">Bacterial microcompartment</keyword>
<dbReference type="GO" id="GO:0015979">
    <property type="term" value="P:photosynthesis"/>
    <property type="evidence" value="ECO:0007669"/>
    <property type="project" value="UniProtKB-KW"/>
</dbReference>
<evidence type="ECO:0000256" key="3">
    <source>
        <dbReference type="ARBA" id="ARBA00023186"/>
    </source>
</evidence>
<dbReference type="SUPFAM" id="SSF158615">
    <property type="entry name" value="RbcX-like"/>
    <property type="match status" value="1"/>
</dbReference>
<comment type="similarity">
    <text evidence="8">Belongs to the RbcX family.</text>
</comment>
<proteinExistence type="inferred from homology"/>
<name>A0A0A0P0D2_9CYAN</name>
<dbReference type="GO" id="GO:0044183">
    <property type="term" value="F:protein folding chaperone"/>
    <property type="evidence" value="ECO:0007669"/>
    <property type="project" value="InterPro"/>
</dbReference>
<dbReference type="Pfam" id="PF02341">
    <property type="entry name" value="RbcX"/>
    <property type="match status" value="1"/>
</dbReference>
<keyword evidence="4 8" id="KW-0120">Carbon dioxide fixation</keyword>
<comment type="function">
    <text evidence="8">An RbcL-specific chaperone. The central cleft of the RbcX homodimer (RbcX2) binds the C-terminus of an RbcL monomer, stabilizing the C-terminus and probably preventing its reassociation with chaperonin GroEL-ES. At the same time the peripheral region of RbcX2 binds a second RbcL monomer, bridging the RbcL homodimers in the correct orientation. The RbcX2(2)-bound RbcL dimers then assemble into the RbcL8 core (RbcL8-(RbcX2)8). RbcS binding triggers the release of RbcX2.</text>
</comment>
<keyword evidence="5 8" id="KW-1282">Carboxysome</keyword>
<evidence type="ECO:0000256" key="1">
    <source>
        <dbReference type="ARBA" id="ARBA00022490"/>
    </source>
</evidence>
<keyword evidence="3 8" id="KW-0143">Chaperone</keyword>
<comment type="subcellular location">
    <subcellularLocation>
        <location evidence="8">Carboxysome</location>
    </subcellularLocation>
    <subcellularLocation>
        <location evidence="8">Cytoplasm</location>
    </subcellularLocation>
    <text evidence="8">Most protein is cytoplasmic, but some is in the carboxysome.</text>
</comment>
<organism evidence="10">
    <name type="scientific">Anabaenopsis sp. 2 Plastovice</name>
    <dbReference type="NCBI Taxonomy" id="1378535"/>
    <lineage>
        <taxon>Bacteria</taxon>
        <taxon>Bacillati</taxon>
        <taxon>Cyanobacteriota</taxon>
        <taxon>Cyanophyceae</taxon>
        <taxon>Nostocales</taxon>
        <taxon>Nodulariaceae</taxon>
        <taxon>Anabaenopsis</taxon>
    </lineage>
</organism>
<comment type="subunit">
    <text evidence="8">Homodimer. Interacts with the exposed C-terminal peptide of RbcL via its central cleft, contacts a second RbcL monomer via its peripheral polar surface.</text>
</comment>
<keyword evidence="2 8" id="KW-0602">Photosynthesis</keyword>
<sequence>MNLKQIAKDTAKTLQSYLTYQALRTVLAQLGETNPPLAYWLQNFSSGKIQDGEAYLEQLLQEKPDLALRLMTVREHIAAEIAEFLPEMVCTGIQQANMEQRRQHLERITQLDTSNPSPHPEQQTSSDPHSEE</sequence>
<dbReference type="AlphaFoldDB" id="A0A0A0P0D2"/>
<dbReference type="GO" id="GO:0005737">
    <property type="term" value="C:cytoplasm"/>
    <property type="evidence" value="ECO:0007669"/>
    <property type="project" value="UniProtKB-SubCell"/>
</dbReference>
<evidence type="ECO:0000256" key="7">
    <source>
        <dbReference type="ARBA" id="ARBA00024446"/>
    </source>
</evidence>
<comment type="domain">
    <text evidence="8">The homodimer has 2 functional domains, a central cleft essential for production of soluble RbcL in which the RbcL peptide binds, and a polar surface which plays a role in correct RbcL subunit arrangement.</text>
</comment>
<keyword evidence="1 8" id="KW-0963">Cytoplasm</keyword>
<evidence type="ECO:0000256" key="8">
    <source>
        <dbReference type="HAMAP-Rule" id="MF_00855"/>
    </source>
</evidence>
<evidence type="ECO:0000256" key="2">
    <source>
        <dbReference type="ARBA" id="ARBA00022531"/>
    </source>
</evidence>
<protein>
    <recommendedName>
        <fullName evidence="6 8">RuBisCO chaperone RbcX</fullName>
    </recommendedName>
</protein>
<dbReference type="GO" id="GO:0015977">
    <property type="term" value="P:carbon fixation"/>
    <property type="evidence" value="ECO:0007669"/>
    <property type="project" value="UniProtKB-UniRule"/>
</dbReference>
<accession>A0A0A0P0D2</accession>
<dbReference type="InterPro" id="IPR038052">
    <property type="entry name" value="Chaperonin_RbcX_sf"/>
</dbReference>
<dbReference type="GO" id="GO:0110102">
    <property type="term" value="P:ribulose bisphosphate carboxylase complex assembly"/>
    <property type="evidence" value="ECO:0007669"/>
    <property type="project" value="UniProtKB-UniRule"/>
</dbReference>